<sequence>MASNKVTKAKATKKAVVKPSPKRAKGAPETSRDLLEERLEFLLTCIKETGMKINYAAVGRHYGISTHAAYLRFLRSKDYVAKLVSAREAAQKSDEAQKDGEDQKDDEAQKDDEDLEITEDEEA</sequence>
<feature type="region of interest" description="Disordered" evidence="1">
    <location>
        <begin position="86"/>
        <end position="123"/>
    </location>
</feature>
<feature type="domain" description="Myb-like DNA-binding" evidence="2">
    <location>
        <begin position="36"/>
        <end position="75"/>
    </location>
</feature>
<dbReference type="Proteomes" id="UP001150942">
    <property type="component" value="Unassembled WGS sequence"/>
</dbReference>
<dbReference type="OrthoDB" id="4350568at2759"/>
<organism evidence="3 4">
    <name type="scientific">Penicillium cf. viridicatum</name>
    <dbReference type="NCBI Taxonomy" id="2972119"/>
    <lineage>
        <taxon>Eukaryota</taxon>
        <taxon>Fungi</taxon>
        <taxon>Dikarya</taxon>
        <taxon>Ascomycota</taxon>
        <taxon>Pezizomycotina</taxon>
        <taxon>Eurotiomycetes</taxon>
        <taxon>Eurotiomycetidae</taxon>
        <taxon>Eurotiales</taxon>
        <taxon>Aspergillaceae</taxon>
        <taxon>Penicillium</taxon>
    </lineage>
</organism>
<reference evidence="3" key="2">
    <citation type="journal article" date="2023" name="IMA Fungus">
        <title>Comparative genomic study of the Penicillium genus elucidates a diverse pangenome and 15 lateral gene transfer events.</title>
        <authorList>
            <person name="Petersen C."/>
            <person name="Sorensen T."/>
            <person name="Nielsen M.R."/>
            <person name="Sondergaard T.E."/>
            <person name="Sorensen J.L."/>
            <person name="Fitzpatrick D.A."/>
            <person name="Frisvad J.C."/>
            <person name="Nielsen K.L."/>
        </authorList>
    </citation>
    <scope>NUCLEOTIDE SEQUENCE</scope>
    <source>
        <strain evidence="3">IBT 20477</strain>
    </source>
</reference>
<proteinExistence type="predicted"/>
<evidence type="ECO:0000313" key="4">
    <source>
        <dbReference type="Proteomes" id="UP001150942"/>
    </source>
</evidence>
<comment type="caution">
    <text evidence="3">The sequence shown here is derived from an EMBL/GenBank/DDBJ whole genome shotgun (WGS) entry which is preliminary data.</text>
</comment>
<dbReference type="AlphaFoldDB" id="A0A9W9IZL2"/>
<feature type="region of interest" description="Disordered" evidence="1">
    <location>
        <begin position="1"/>
        <end position="31"/>
    </location>
</feature>
<evidence type="ECO:0000313" key="3">
    <source>
        <dbReference type="EMBL" id="KAJ5187715.1"/>
    </source>
</evidence>
<protein>
    <recommendedName>
        <fullName evidence="2">Myb-like DNA-binding domain-containing protein</fullName>
    </recommendedName>
</protein>
<evidence type="ECO:0000259" key="2">
    <source>
        <dbReference type="Pfam" id="PF22980"/>
    </source>
</evidence>
<dbReference type="InterPro" id="IPR054505">
    <property type="entry name" value="Myb_DNA-bind_8"/>
</dbReference>
<dbReference type="Pfam" id="PF22980">
    <property type="entry name" value="Myb_DNA-bind_8"/>
    <property type="match status" value="1"/>
</dbReference>
<feature type="compositionally biased region" description="Acidic residues" evidence="1">
    <location>
        <begin position="102"/>
        <end position="123"/>
    </location>
</feature>
<keyword evidence="4" id="KW-1185">Reference proteome</keyword>
<dbReference type="EMBL" id="JAPQKQ010000007">
    <property type="protein sequence ID" value="KAJ5187715.1"/>
    <property type="molecule type" value="Genomic_DNA"/>
</dbReference>
<gene>
    <name evidence="3" type="ORF">N7449_010709</name>
</gene>
<feature type="compositionally biased region" description="Basic and acidic residues" evidence="1">
    <location>
        <begin position="89"/>
        <end position="101"/>
    </location>
</feature>
<accession>A0A9W9IZL2</accession>
<evidence type="ECO:0000256" key="1">
    <source>
        <dbReference type="SAM" id="MobiDB-lite"/>
    </source>
</evidence>
<name>A0A9W9IZL2_9EURO</name>
<reference evidence="3" key="1">
    <citation type="submission" date="2022-11" db="EMBL/GenBank/DDBJ databases">
        <authorList>
            <person name="Petersen C."/>
        </authorList>
    </citation>
    <scope>NUCLEOTIDE SEQUENCE</scope>
    <source>
        <strain evidence="3">IBT 20477</strain>
    </source>
</reference>
<feature type="compositionally biased region" description="Basic residues" evidence="1">
    <location>
        <begin position="7"/>
        <end position="25"/>
    </location>
</feature>